<organism evidence="10 11">
    <name type="scientific">Tritrichomonas musculus</name>
    <dbReference type="NCBI Taxonomy" id="1915356"/>
    <lineage>
        <taxon>Eukaryota</taxon>
        <taxon>Metamonada</taxon>
        <taxon>Parabasalia</taxon>
        <taxon>Tritrichomonadida</taxon>
        <taxon>Tritrichomonadidae</taxon>
        <taxon>Tritrichomonas</taxon>
    </lineage>
</organism>
<dbReference type="PROSITE" id="PS50012">
    <property type="entry name" value="RCC1_3"/>
    <property type="match status" value="1"/>
</dbReference>
<dbReference type="InterPro" id="IPR009091">
    <property type="entry name" value="RCC1/BLIP-II"/>
</dbReference>
<accession>A0ABR2K652</accession>
<dbReference type="SUPFAM" id="SSF56112">
    <property type="entry name" value="Protein kinase-like (PK-like)"/>
    <property type="match status" value="1"/>
</dbReference>
<dbReference type="InterPro" id="IPR000719">
    <property type="entry name" value="Prot_kinase_dom"/>
</dbReference>
<sequence>MKVSGNNLSCQLSGSITNQTKDNITSPYQSNLDIPSLLSFSLYYCPIWITRSMEAFAVGDNKQKQISSTLPNEILANDTKINLQYKNGQPCKFISAVSGYHYTLYQILSENSDTYQLAYAFYNEKTIFLNINKRSPMSLFGGQSTSAAIDSDGMLIIIPSNDFSKSEPKELSLPDGEKAIKVACGDTIFVLSQTGRVFRYSLETSDEPFVEVKELLGIKINEISGTRSHFFAISDDGRVFGLGSNENGKLGMPKDADHFEVIKSFGKHKVIEAFAGNRHSLFLTSEGKVLSCGFNYCGELMLGNPQTTSIHTPKETLITSNATFCISGSLVSAVFVGVEPPPNMPNMKIKPTDTSTGKDEITILKKMLESKEKEISSLKEKLMLIEKRNKELENKDKKSNTNDKEPKSSNPLDVLDQKTVDSLKKIKSLGRGATSEVFEVVREERLALKVYFPELIQKDEDDNEEEEKNAFDFDKMRRFLQEYEFLNSLNHPNIIKTFGISFSDPKHPPAILLEYCPSNLKKKIKKLNDNERICAIVDISSAMKEVHALGIIHRDLKLENILLDSNNKIKVSDFGLGTFIKLDSETISRTQMTGTLKYMAPELVQERDDYNEKVDVYAYGVVVFLILTKGEFPKISLHDVGNGKKAAIPSNITKFASDLINKCWSYKAEDRPSFAEIYEILKGNENKLI</sequence>
<keyword evidence="11" id="KW-1185">Reference proteome</keyword>
<evidence type="ECO:0000313" key="11">
    <source>
        <dbReference type="Proteomes" id="UP001470230"/>
    </source>
</evidence>
<feature type="binding site" evidence="7">
    <location>
        <position position="449"/>
    </location>
    <ligand>
        <name>ATP</name>
        <dbReference type="ChEBI" id="CHEBI:30616"/>
    </ligand>
</feature>
<dbReference type="SUPFAM" id="SSF50985">
    <property type="entry name" value="RCC1/BLIP-II"/>
    <property type="match status" value="1"/>
</dbReference>
<keyword evidence="1" id="KW-0723">Serine/threonine-protein kinase</keyword>
<keyword evidence="5 7" id="KW-0067">ATP-binding</keyword>
<dbReference type="InterPro" id="IPR008271">
    <property type="entry name" value="Ser/Thr_kinase_AS"/>
</dbReference>
<dbReference type="Proteomes" id="UP001470230">
    <property type="component" value="Unassembled WGS sequence"/>
</dbReference>
<dbReference type="SMART" id="SM00220">
    <property type="entry name" value="S_TKc"/>
    <property type="match status" value="1"/>
</dbReference>
<evidence type="ECO:0000256" key="6">
    <source>
        <dbReference type="PROSITE-ProRule" id="PRU00235"/>
    </source>
</evidence>
<dbReference type="Pfam" id="PF13540">
    <property type="entry name" value="RCC1_2"/>
    <property type="match status" value="1"/>
</dbReference>
<keyword evidence="4" id="KW-0418">Kinase</keyword>
<dbReference type="InterPro" id="IPR017441">
    <property type="entry name" value="Protein_kinase_ATP_BS"/>
</dbReference>
<dbReference type="PROSITE" id="PS00108">
    <property type="entry name" value="PROTEIN_KINASE_ST"/>
    <property type="match status" value="1"/>
</dbReference>
<evidence type="ECO:0000259" key="9">
    <source>
        <dbReference type="PROSITE" id="PS50011"/>
    </source>
</evidence>
<feature type="domain" description="Protein kinase" evidence="9">
    <location>
        <begin position="423"/>
        <end position="689"/>
    </location>
</feature>
<dbReference type="Gene3D" id="1.10.510.10">
    <property type="entry name" value="Transferase(Phosphotransferase) domain 1"/>
    <property type="match status" value="1"/>
</dbReference>
<evidence type="ECO:0000256" key="2">
    <source>
        <dbReference type="ARBA" id="ARBA00022679"/>
    </source>
</evidence>
<dbReference type="InterPro" id="IPR000408">
    <property type="entry name" value="Reg_chr_condens"/>
</dbReference>
<evidence type="ECO:0000256" key="4">
    <source>
        <dbReference type="ARBA" id="ARBA00022777"/>
    </source>
</evidence>
<dbReference type="Gene3D" id="2.130.10.30">
    <property type="entry name" value="Regulator of chromosome condensation 1/beta-lactamase-inhibitor protein II"/>
    <property type="match status" value="1"/>
</dbReference>
<dbReference type="PROSITE" id="PS00107">
    <property type="entry name" value="PROTEIN_KINASE_ATP"/>
    <property type="match status" value="1"/>
</dbReference>
<evidence type="ECO:0000256" key="5">
    <source>
        <dbReference type="ARBA" id="ARBA00022840"/>
    </source>
</evidence>
<comment type="caution">
    <text evidence="10">The sequence shown here is derived from an EMBL/GenBank/DDBJ whole genome shotgun (WGS) entry which is preliminary data.</text>
</comment>
<dbReference type="InterPro" id="IPR011009">
    <property type="entry name" value="Kinase-like_dom_sf"/>
</dbReference>
<evidence type="ECO:0000256" key="1">
    <source>
        <dbReference type="ARBA" id="ARBA00022527"/>
    </source>
</evidence>
<dbReference type="PANTHER" id="PTHR24345">
    <property type="entry name" value="SERINE/THREONINE-PROTEIN KINASE PLK"/>
    <property type="match status" value="1"/>
</dbReference>
<protein>
    <recommendedName>
        <fullName evidence="9">Protein kinase domain-containing protein</fullName>
    </recommendedName>
</protein>
<reference evidence="10 11" key="1">
    <citation type="submission" date="2024-04" db="EMBL/GenBank/DDBJ databases">
        <title>Tritrichomonas musculus Genome.</title>
        <authorList>
            <person name="Alves-Ferreira E."/>
            <person name="Grigg M."/>
            <person name="Lorenzi H."/>
            <person name="Galac M."/>
        </authorList>
    </citation>
    <scope>NUCLEOTIDE SEQUENCE [LARGE SCALE GENOMIC DNA]</scope>
    <source>
        <strain evidence="10 11">EAF2021</strain>
    </source>
</reference>
<dbReference type="EMBL" id="JAPFFF010000007">
    <property type="protein sequence ID" value="KAK8886570.1"/>
    <property type="molecule type" value="Genomic_DNA"/>
</dbReference>
<feature type="repeat" description="RCC1" evidence="6">
    <location>
        <begin position="237"/>
        <end position="286"/>
    </location>
</feature>
<dbReference type="Pfam" id="PF00069">
    <property type="entry name" value="Pkinase"/>
    <property type="match status" value="1"/>
</dbReference>
<name>A0ABR2K652_9EUKA</name>
<proteinExistence type="predicted"/>
<evidence type="ECO:0000256" key="7">
    <source>
        <dbReference type="PROSITE-ProRule" id="PRU10141"/>
    </source>
</evidence>
<evidence type="ECO:0000313" key="10">
    <source>
        <dbReference type="EMBL" id="KAK8886570.1"/>
    </source>
</evidence>
<keyword evidence="2" id="KW-0808">Transferase</keyword>
<dbReference type="PANTHER" id="PTHR24345:SF0">
    <property type="entry name" value="CELL CYCLE SERINE_THREONINE-PROTEIN KINASE CDC5_MSD2"/>
    <property type="match status" value="1"/>
</dbReference>
<dbReference type="PROSITE" id="PS50011">
    <property type="entry name" value="PROTEIN_KINASE_DOM"/>
    <property type="match status" value="1"/>
</dbReference>
<feature type="compositionally biased region" description="Basic and acidic residues" evidence="8">
    <location>
        <begin position="390"/>
        <end position="407"/>
    </location>
</feature>
<evidence type="ECO:0000256" key="3">
    <source>
        <dbReference type="ARBA" id="ARBA00022741"/>
    </source>
</evidence>
<evidence type="ECO:0000256" key="8">
    <source>
        <dbReference type="SAM" id="MobiDB-lite"/>
    </source>
</evidence>
<feature type="region of interest" description="Disordered" evidence="8">
    <location>
        <begin position="390"/>
        <end position="414"/>
    </location>
</feature>
<gene>
    <name evidence="10" type="ORF">M9Y10_042034</name>
</gene>
<keyword evidence="3 7" id="KW-0547">Nucleotide-binding</keyword>